<dbReference type="Pfam" id="PF16344">
    <property type="entry name" value="FecR_C"/>
    <property type="match status" value="1"/>
</dbReference>
<dbReference type="PANTHER" id="PTHR30273:SF2">
    <property type="entry name" value="PROTEIN FECR"/>
    <property type="match status" value="1"/>
</dbReference>
<keyword evidence="1" id="KW-0472">Membrane</keyword>
<dbReference type="InterPro" id="IPR006860">
    <property type="entry name" value="FecR"/>
</dbReference>
<keyword evidence="1" id="KW-0812">Transmembrane</keyword>
<evidence type="ECO:0000259" key="3">
    <source>
        <dbReference type="Pfam" id="PF16344"/>
    </source>
</evidence>
<sequence>MHLSQEDLKQLLRKINDKTISRQELRLLQLYLHSDNAKDMLDQVDFSDLHEAEESLFQPAENRYQRIVSQINLPRKVVRFPPIWVAAASVLFLLSGMYLFYYVYYSTRPQPEEEAQVVRTLTTAPSDRAVLQLSDGRQINLDDSTNGTVIADGAANIHISGNQLVYDKKQGGSSTGNNIILTPKGKQIRIVLPDGSRAWINTASKLVYPVSFSGPAREVEVSGEVYFEVSQDKQHPFVVNTVQLTTEVLGTQFNVSAYPDDTFTQTTLVQGSVKVGSRKESTDKKVNYSILKPGQQATLYNNGVEIELGSVDAEEVVSWKDNLFVFHNEKVQDVMKKISRWYNVEVEYLDGMEGQRIGGTIPRFKELKDIMQALVSTKLLKYKEEGGKIIIMK</sequence>
<dbReference type="EMBL" id="CP119311">
    <property type="protein sequence ID" value="WEK35506.1"/>
    <property type="molecule type" value="Genomic_DNA"/>
</dbReference>
<dbReference type="Gene3D" id="3.55.50.30">
    <property type="match status" value="1"/>
</dbReference>
<feature type="transmembrane region" description="Helical" evidence="1">
    <location>
        <begin position="83"/>
        <end position="104"/>
    </location>
</feature>
<dbReference type="Gene3D" id="2.60.120.1440">
    <property type="match status" value="1"/>
</dbReference>
<protein>
    <submittedName>
        <fullName evidence="4">FecR domain-containing protein</fullName>
    </submittedName>
</protein>
<name>A0AAJ5WR90_9BACT</name>
<organism evidence="4 5">
    <name type="scientific">Candidatus Pseudobacter hemicellulosilyticus</name>
    <dbReference type="NCBI Taxonomy" id="3121375"/>
    <lineage>
        <taxon>Bacteria</taxon>
        <taxon>Pseudomonadati</taxon>
        <taxon>Bacteroidota</taxon>
        <taxon>Chitinophagia</taxon>
        <taxon>Chitinophagales</taxon>
        <taxon>Chitinophagaceae</taxon>
        <taxon>Pseudobacter</taxon>
    </lineage>
</organism>
<dbReference type="InterPro" id="IPR012373">
    <property type="entry name" value="Ferrdict_sens_TM"/>
</dbReference>
<dbReference type="Pfam" id="PF04773">
    <property type="entry name" value="FecR"/>
    <property type="match status" value="1"/>
</dbReference>
<evidence type="ECO:0000313" key="4">
    <source>
        <dbReference type="EMBL" id="WEK35506.1"/>
    </source>
</evidence>
<feature type="domain" description="Protein FecR C-terminal" evidence="3">
    <location>
        <begin position="324"/>
        <end position="391"/>
    </location>
</feature>
<feature type="domain" description="FecR protein" evidence="2">
    <location>
        <begin position="180"/>
        <end position="274"/>
    </location>
</feature>
<dbReference type="Proteomes" id="UP001220610">
    <property type="component" value="Chromosome"/>
</dbReference>
<dbReference type="AlphaFoldDB" id="A0AAJ5WR90"/>
<dbReference type="PANTHER" id="PTHR30273">
    <property type="entry name" value="PERIPLASMIC SIGNAL SENSOR AND SIGMA FACTOR ACTIVATOR FECR-RELATED"/>
    <property type="match status" value="1"/>
</dbReference>
<evidence type="ECO:0000313" key="5">
    <source>
        <dbReference type="Proteomes" id="UP001220610"/>
    </source>
</evidence>
<evidence type="ECO:0000259" key="2">
    <source>
        <dbReference type="Pfam" id="PF04773"/>
    </source>
</evidence>
<keyword evidence="1" id="KW-1133">Transmembrane helix</keyword>
<dbReference type="GO" id="GO:0016989">
    <property type="term" value="F:sigma factor antagonist activity"/>
    <property type="evidence" value="ECO:0007669"/>
    <property type="project" value="TreeGrafter"/>
</dbReference>
<reference evidence="4" key="1">
    <citation type="submission" date="2023-03" db="EMBL/GenBank/DDBJ databases">
        <title>Andean soil-derived lignocellulolytic bacterial consortium as a source of novel taxa and putative plastic-active enzymes.</title>
        <authorList>
            <person name="Diaz-Garcia L."/>
            <person name="Chuvochina M."/>
            <person name="Feuerriegel G."/>
            <person name="Bunk B."/>
            <person name="Sproer C."/>
            <person name="Streit W.R."/>
            <person name="Rodriguez L.M."/>
            <person name="Overmann J."/>
            <person name="Jimenez D.J."/>
        </authorList>
    </citation>
    <scope>NUCLEOTIDE SEQUENCE</scope>
    <source>
        <strain evidence="4">MAG 7</strain>
    </source>
</reference>
<dbReference type="InterPro" id="IPR032508">
    <property type="entry name" value="FecR_C"/>
</dbReference>
<accession>A0AAJ5WR90</accession>
<dbReference type="FunFam" id="2.60.120.1440:FF:000001">
    <property type="entry name" value="Putative anti-sigma factor"/>
    <property type="match status" value="1"/>
</dbReference>
<proteinExistence type="predicted"/>
<gene>
    <name evidence="4" type="ORF">P0Y53_23690</name>
</gene>
<evidence type="ECO:0000256" key="1">
    <source>
        <dbReference type="SAM" id="Phobius"/>
    </source>
</evidence>